<keyword evidence="1" id="KW-0812">Transmembrane</keyword>
<reference evidence="3" key="1">
    <citation type="journal article" date="2014" name="Int. J. Syst. Evol. Microbiol.">
        <title>Complete genome of a new Firmicutes species belonging to the dominant human colonic microbiota ('Ruminococcus bicirculans') reveals two chromosomes and a selective capacity to utilize plant glucans.</title>
        <authorList>
            <consortium name="NISC Comparative Sequencing Program"/>
            <person name="Wegmann U."/>
            <person name="Louis P."/>
            <person name="Goesmann A."/>
            <person name="Henrissat B."/>
            <person name="Duncan S.H."/>
            <person name="Flint H.J."/>
        </authorList>
    </citation>
    <scope>NUCLEOTIDE SEQUENCE</scope>
    <source>
        <strain evidence="3">NBRC 107715</strain>
    </source>
</reference>
<evidence type="ECO:0000313" key="5">
    <source>
        <dbReference type="Proteomes" id="UP001156856"/>
    </source>
</evidence>
<protein>
    <submittedName>
        <fullName evidence="2">Peptidase</fullName>
    </submittedName>
</protein>
<dbReference type="PANTHER" id="PTHR34219:SF6">
    <property type="entry name" value="BLR3280 PROTEIN"/>
    <property type="match status" value="1"/>
</dbReference>
<organism evidence="2 4">
    <name type="scientific">Methylobacterium oxalidis</name>
    <dbReference type="NCBI Taxonomy" id="944322"/>
    <lineage>
        <taxon>Bacteria</taxon>
        <taxon>Pseudomonadati</taxon>
        <taxon>Pseudomonadota</taxon>
        <taxon>Alphaproteobacteria</taxon>
        <taxon>Hyphomicrobiales</taxon>
        <taxon>Methylobacteriaceae</taxon>
        <taxon>Methylobacterium</taxon>
    </lineage>
</organism>
<feature type="transmembrane region" description="Helical" evidence="1">
    <location>
        <begin position="212"/>
        <end position="235"/>
    </location>
</feature>
<reference evidence="2 4" key="3">
    <citation type="submission" date="2019-07" db="EMBL/GenBank/DDBJ databases">
        <title>Whole genome shotgun sequence of Methylobacterium oxalidis NBRC 107715.</title>
        <authorList>
            <person name="Hosoyama A."/>
            <person name="Uohara A."/>
            <person name="Ohji S."/>
            <person name="Ichikawa N."/>
        </authorList>
    </citation>
    <scope>NUCLEOTIDE SEQUENCE [LARGE SCALE GENOMIC DNA]</scope>
    <source>
        <strain evidence="2 4">NBRC 107715</strain>
    </source>
</reference>
<comment type="caution">
    <text evidence="2">The sequence shown here is derived from an EMBL/GenBank/DDBJ whole genome shotgun (WGS) entry which is preliminary data.</text>
</comment>
<reference evidence="5" key="2">
    <citation type="journal article" date="2019" name="Int. J. Syst. Evol. Microbiol.">
        <title>The Global Catalogue of Microorganisms (GCM) 10K type strain sequencing project: providing services to taxonomists for standard genome sequencing and annotation.</title>
        <authorList>
            <consortium name="The Broad Institute Genomics Platform"/>
            <consortium name="The Broad Institute Genome Sequencing Center for Infectious Disease"/>
            <person name="Wu L."/>
            <person name="Ma J."/>
        </authorList>
    </citation>
    <scope>NUCLEOTIDE SEQUENCE [LARGE SCALE GENOMIC DNA]</scope>
    <source>
        <strain evidence="5">NBRC 107715</strain>
    </source>
</reference>
<reference evidence="3" key="4">
    <citation type="submission" date="2023-01" db="EMBL/GenBank/DDBJ databases">
        <title>Draft genome sequence of Methylobacterium oxalidis strain NBRC 107715.</title>
        <authorList>
            <person name="Sun Q."/>
            <person name="Mori K."/>
        </authorList>
    </citation>
    <scope>NUCLEOTIDE SEQUENCE</scope>
    <source>
        <strain evidence="3">NBRC 107715</strain>
    </source>
</reference>
<dbReference type="EMBL" id="BSPK01000109">
    <property type="protein sequence ID" value="GLS67058.1"/>
    <property type="molecule type" value="Genomic_DNA"/>
</dbReference>
<evidence type="ECO:0000313" key="2">
    <source>
        <dbReference type="EMBL" id="GEP04927.1"/>
    </source>
</evidence>
<sequence>MRSLKRAKRWLVLGHRWLGIGTGLFFAVWLLSGLVMLYVPFPSLTEAERLARLPPLALNQVGVAPAEALRAAVLPAPPRSFGLEMRGDAPVYRIVSAEGALATVSAVTGAVLPPVAPDAALAWVRGQTGRAAGVRTLERDQWTVAGRYDPLRPFHVVALGDGAGTELYVSGVTGAVVLDTTARERFWNWLGAVPHWLYPTPLRARPDLWRDVVLWVSGFGVAGALSGLALGIWRLRPRRRYPSGSATPYRGIARLHHLFGVVGGLGLLTFVASGWLSMNPNRWFSGPSPDAAMRQGYAGVAPLPGLGEIRAAPAGTVALRFIAAGGTTRLVALDAAGGRRVTPAVDEVAIRAAAPGLMPGAQLAGVERLAAYDAYWYAHHDAKPLPVFRLAFDDPAGTWFHVDATTGELLDRLDRSGRVHRWLFAALHRLDLPVLISNRPAWDVAQWLLNGLGLVVALTGVVMGWRRLRRPRPAFGTRG</sequence>
<dbReference type="Proteomes" id="UP000321960">
    <property type="component" value="Unassembled WGS sequence"/>
</dbReference>
<dbReference type="EMBL" id="BJZU01000055">
    <property type="protein sequence ID" value="GEP04927.1"/>
    <property type="molecule type" value="Genomic_DNA"/>
</dbReference>
<evidence type="ECO:0000313" key="3">
    <source>
        <dbReference type="EMBL" id="GLS67058.1"/>
    </source>
</evidence>
<dbReference type="Proteomes" id="UP001156856">
    <property type="component" value="Unassembled WGS sequence"/>
</dbReference>
<dbReference type="InterPro" id="IPR005625">
    <property type="entry name" value="PepSY-ass_TM"/>
</dbReference>
<proteinExistence type="predicted"/>
<keyword evidence="1" id="KW-1133">Transmembrane helix</keyword>
<dbReference type="PANTHER" id="PTHR34219">
    <property type="entry name" value="IRON-REGULATED INNER MEMBRANE PROTEIN-RELATED"/>
    <property type="match status" value="1"/>
</dbReference>
<name>A0A512J4L1_9HYPH</name>
<keyword evidence="1" id="KW-0472">Membrane</keyword>
<gene>
    <name evidence="3" type="ORF">GCM10007888_54410</name>
    <name evidence="2" type="ORF">MOX02_29650</name>
</gene>
<dbReference type="RefSeq" id="WP_147026515.1">
    <property type="nucleotide sequence ID" value="NZ_BJZU01000055.1"/>
</dbReference>
<feature type="transmembrane region" description="Helical" evidence="1">
    <location>
        <begin position="255"/>
        <end position="276"/>
    </location>
</feature>
<feature type="transmembrane region" description="Helical" evidence="1">
    <location>
        <begin position="20"/>
        <end position="41"/>
    </location>
</feature>
<accession>A0A512J4L1</accession>
<keyword evidence="5" id="KW-1185">Reference proteome</keyword>
<evidence type="ECO:0000313" key="4">
    <source>
        <dbReference type="Proteomes" id="UP000321960"/>
    </source>
</evidence>
<dbReference type="Pfam" id="PF03929">
    <property type="entry name" value="PepSY_TM"/>
    <property type="match status" value="1"/>
</dbReference>
<feature type="transmembrane region" description="Helical" evidence="1">
    <location>
        <begin position="447"/>
        <end position="465"/>
    </location>
</feature>
<dbReference type="AlphaFoldDB" id="A0A512J4L1"/>
<dbReference type="OrthoDB" id="9760788at2"/>
<evidence type="ECO:0000256" key="1">
    <source>
        <dbReference type="SAM" id="Phobius"/>
    </source>
</evidence>